<reference evidence="12 13" key="1">
    <citation type="journal article" date="2015" name="BMC Genomics">
        <title>Gene expression during zombie ant biting behavior reflects the complexity underlying fungal parasitic behavioral manipulation.</title>
        <authorList>
            <person name="de Bekker C."/>
            <person name="Ohm R.A."/>
            <person name="Loreto R.G."/>
            <person name="Sebastian A."/>
            <person name="Albert I."/>
            <person name="Merrow M."/>
            <person name="Brachmann A."/>
            <person name="Hughes D.P."/>
        </authorList>
    </citation>
    <scope>NUCLEOTIDE SEQUENCE [LARGE SCALE GENOMIC DNA]</scope>
    <source>
        <strain evidence="12 13">SC16a</strain>
    </source>
</reference>
<evidence type="ECO:0000256" key="3">
    <source>
        <dbReference type="ARBA" id="ARBA00010031"/>
    </source>
</evidence>
<dbReference type="OrthoDB" id="4927832at2759"/>
<evidence type="ECO:0000256" key="8">
    <source>
        <dbReference type="ARBA" id="ARBA00023288"/>
    </source>
</evidence>
<evidence type="ECO:0000256" key="5">
    <source>
        <dbReference type="ARBA" id="ARBA00022622"/>
    </source>
</evidence>
<keyword evidence="6" id="KW-0732">Signal</keyword>
<keyword evidence="5" id="KW-0336">GPI-anchor</keyword>
<evidence type="ECO:0000313" key="13">
    <source>
        <dbReference type="Proteomes" id="UP000037136"/>
    </source>
</evidence>
<keyword evidence="7" id="KW-1015">Disulfide bond</keyword>
<reference evidence="12 13" key="2">
    <citation type="journal article" date="2017" name="Sci. Rep.">
        <title>Ant-infecting Ophiocordyceps genomes reveal a high diversity of potential behavioral manipulation genes and a possible major role for enterotoxins.</title>
        <authorList>
            <person name="de Bekker C."/>
            <person name="Ohm R.A."/>
            <person name="Evans H.C."/>
            <person name="Brachmann A."/>
            <person name="Hughes D.P."/>
        </authorList>
    </citation>
    <scope>NUCLEOTIDE SEQUENCE [LARGE SCALE GENOMIC DNA]</scope>
    <source>
        <strain evidence="12 13">SC16a</strain>
    </source>
</reference>
<dbReference type="GO" id="GO:0098552">
    <property type="term" value="C:side of membrane"/>
    <property type="evidence" value="ECO:0007669"/>
    <property type="project" value="UniProtKB-KW"/>
</dbReference>
<feature type="domain" description="CFEM" evidence="11">
    <location>
        <begin position="21"/>
        <end position="83"/>
    </location>
</feature>
<evidence type="ECO:0000256" key="9">
    <source>
        <dbReference type="SAM" id="MobiDB-lite"/>
    </source>
</evidence>
<dbReference type="EMBL" id="LAZP02000283">
    <property type="protein sequence ID" value="PFH58528.1"/>
    <property type="molecule type" value="Genomic_DNA"/>
</dbReference>
<keyword evidence="10" id="KW-0812">Transmembrane</keyword>
<accession>A0A2A9PB53</accession>
<keyword evidence="4" id="KW-0964">Secreted</keyword>
<comment type="caution">
    <text evidence="12">The sequence shown here is derived from an EMBL/GenBank/DDBJ whole genome shotgun (WGS) entry which is preliminary data.</text>
</comment>
<evidence type="ECO:0000256" key="1">
    <source>
        <dbReference type="ARBA" id="ARBA00004589"/>
    </source>
</evidence>
<evidence type="ECO:0000256" key="6">
    <source>
        <dbReference type="ARBA" id="ARBA00022729"/>
    </source>
</evidence>
<evidence type="ECO:0000256" key="10">
    <source>
        <dbReference type="SAM" id="Phobius"/>
    </source>
</evidence>
<proteinExistence type="inferred from homology"/>
<keyword evidence="10" id="KW-0472">Membrane</keyword>
<evidence type="ECO:0000256" key="7">
    <source>
        <dbReference type="ARBA" id="ARBA00023157"/>
    </source>
</evidence>
<feature type="region of interest" description="Disordered" evidence="9">
    <location>
        <begin position="168"/>
        <end position="203"/>
    </location>
</feature>
<keyword evidence="13" id="KW-1185">Reference proteome</keyword>
<keyword evidence="8" id="KW-0449">Lipoprotein</keyword>
<protein>
    <recommendedName>
        <fullName evidence="11">CFEM domain-containing protein</fullName>
    </recommendedName>
</protein>
<feature type="transmembrane region" description="Helical" evidence="10">
    <location>
        <begin position="209"/>
        <end position="232"/>
    </location>
</feature>
<evidence type="ECO:0000259" key="11">
    <source>
        <dbReference type="Pfam" id="PF05730"/>
    </source>
</evidence>
<sequence length="343" mass="36524">MAAPTAVWGTIRGASKFYSVHCLRNCLYDAVLAYTNCRLDDDSCQCLPHHSGKIQGNSRVCMLERCGGPTYPDEFFSILDQGCSSVLKGLTPTALGWGLALQSLDNYRGIPASTTSTQPVLLPNQMLAAAATIETTSRPSEMPATAATIETTSTSWPSQIPAAADTVEATSGPSEMPAATATIEPTSLPSRIPGASSEPPSLSPSKMEAITIAGIVLCTTGALILAIIICFYRAQLASLAGFHKLGKGRRRSSATVINEKRVPSGSSPERQLDISPYPHPVQGAVAELPGSFSFAQELHSPRVNVELPSPTIFPPDEKMPFDEEPEHPENMEESCPPYSPTHN</sequence>
<evidence type="ECO:0000313" key="12">
    <source>
        <dbReference type="EMBL" id="PFH58528.1"/>
    </source>
</evidence>
<feature type="region of interest" description="Disordered" evidence="9">
    <location>
        <begin position="250"/>
        <end position="277"/>
    </location>
</feature>
<gene>
    <name evidence="12" type="ORF">XA68_13571</name>
</gene>
<name>A0A2A9PB53_OPHUN</name>
<keyword evidence="10" id="KW-1133">Transmembrane helix</keyword>
<keyword evidence="5" id="KW-0325">Glycoprotein</keyword>
<comment type="subcellular location">
    <subcellularLocation>
        <location evidence="1">Membrane</location>
        <topology evidence="1">Lipid-anchor</topology>
        <topology evidence="1">GPI-anchor</topology>
    </subcellularLocation>
    <subcellularLocation>
        <location evidence="2">Secreted</location>
    </subcellularLocation>
</comment>
<dbReference type="GO" id="GO:0005576">
    <property type="term" value="C:extracellular region"/>
    <property type="evidence" value="ECO:0007669"/>
    <property type="project" value="UniProtKB-SubCell"/>
</dbReference>
<dbReference type="InterPro" id="IPR008427">
    <property type="entry name" value="Extracellular_membr_CFEM_dom"/>
</dbReference>
<dbReference type="AlphaFoldDB" id="A0A2A9PB53"/>
<evidence type="ECO:0000256" key="4">
    <source>
        <dbReference type="ARBA" id="ARBA00022525"/>
    </source>
</evidence>
<feature type="region of interest" description="Disordered" evidence="9">
    <location>
        <begin position="305"/>
        <end position="343"/>
    </location>
</feature>
<dbReference type="Pfam" id="PF05730">
    <property type="entry name" value="CFEM"/>
    <property type="match status" value="1"/>
</dbReference>
<comment type="similarity">
    <text evidence="3">Belongs to the RBT5 family.</text>
</comment>
<organism evidence="12 13">
    <name type="scientific">Ophiocordyceps unilateralis</name>
    <name type="common">Zombie-ant fungus</name>
    <name type="synonym">Torrubia unilateralis</name>
    <dbReference type="NCBI Taxonomy" id="268505"/>
    <lineage>
        <taxon>Eukaryota</taxon>
        <taxon>Fungi</taxon>
        <taxon>Dikarya</taxon>
        <taxon>Ascomycota</taxon>
        <taxon>Pezizomycotina</taxon>
        <taxon>Sordariomycetes</taxon>
        <taxon>Hypocreomycetidae</taxon>
        <taxon>Hypocreales</taxon>
        <taxon>Ophiocordycipitaceae</taxon>
        <taxon>Ophiocordyceps</taxon>
    </lineage>
</organism>
<dbReference type="Proteomes" id="UP000037136">
    <property type="component" value="Unassembled WGS sequence"/>
</dbReference>
<evidence type="ECO:0000256" key="2">
    <source>
        <dbReference type="ARBA" id="ARBA00004613"/>
    </source>
</evidence>